<dbReference type="PROSITE" id="PS51374">
    <property type="entry name" value="NDPK_LIKE"/>
    <property type="match status" value="1"/>
</dbReference>
<evidence type="ECO:0000256" key="13">
    <source>
        <dbReference type="PROSITE-ProRule" id="PRU00706"/>
    </source>
</evidence>
<evidence type="ECO:0000313" key="18">
    <source>
        <dbReference type="Proteomes" id="UP000182569"/>
    </source>
</evidence>
<dbReference type="NCBIfam" id="NF001908">
    <property type="entry name" value="PRK00668.1"/>
    <property type="match status" value="1"/>
</dbReference>
<organism evidence="17 18">
    <name type="scientific">Clostridium estertheticum subsp. estertheticum</name>
    <dbReference type="NCBI Taxonomy" id="1552"/>
    <lineage>
        <taxon>Bacteria</taxon>
        <taxon>Bacillati</taxon>
        <taxon>Bacillota</taxon>
        <taxon>Clostridia</taxon>
        <taxon>Eubacteriales</taxon>
        <taxon>Clostridiaceae</taxon>
        <taxon>Clostridium</taxon>
    </lineage>
</organism>
<protein>
    <recommendedName>
        <fullName evidence="4 12">Nucleoside diphosphate kinase</fullName>
        <shortName evidence="12">NDK</shortName>
        <shortName evidence="12">NDP kinase</shortName>
        <ecNumber evidence="3 12">2.7.4.6</ecNumber>
    </recommendedName>
    <alternativeName>
        <fullName evidence="12">Nucleoside-2-P kinase</fullName>
    </alternativeName>
</protein>
<comment type="similarity">
    <text evidence="2 12 13 14">Belongs to the NDK family.</text>
</comment>
<dbReference type="PANTHER" id="PTHR11349">
    <property type="entry name" value="NUCLEOSIDE DIPHOSPHATE KINASE"/>
    <property type="match status" value="1"/>
</dbReference>
<keyword evidence="6 12" id="KW-0479">Metal-binding</keyword>
<evidence type="ECO:0000256" key="10">
    <source>
        <dbReference type="ARBA" id="ARBA00022842"/>
    </source>
</evidence>
<dbReference type="FunFam" id="3.30.70.141:FF:000003">
    <property type="entry name" value="Nucleoside diphosphate kinase"/>
    <property type="match status" value="1"/>
</dbReference>
<evidence type="ECO:0000256" key="12">
    <source>
        <dbReference type="HAMAP-Rule" id="MF_00451"/>
    </source>
</evidence>
<dbReference type="SMART" id="SM00562">
    <property type="entry name" value="NDK"/>
    <property type="match status" value="1"/>
</dbReference>
<dbReference type="EMBL" id="CP015756">
    <property type="protein sequence ID" value="APC41433.1"/>
    <property type="molecule type" value="Genomic_DNA"/>
</dbReference>
<evidence type="ECO:0000256" key="3">
    <source>
        <dbReference type="ARBA" id="ARBA00012966"/>
    </source>
</evidence>
<dbReference type="RefSeq" id="WP_071613727.1">
    <property type="nucleotide sequence ID" value="NZ_CP015756.1"/>
</dbReference>
<dbReference type="AlphaFoldDB" id="A0A1J0GJC3"/>
<evidence type="ECO:0000256" key="15">
    <source>
        <dbReference type="RuleBase" id="RU004013"/>
    </source>
</evidence>
<dbReference type="EC" id="2.7.4.6" evidence="3 12"/>
<feature type="binding site" evidence="12">
    <location>
        <position position="57"/>
    </location>
    <ligand>
        <name>ATP</name>
        <dbReference type="ChEBI" id="CHEBI:30616"/>
    </ligand>
</feature>
<keyword evidence="7 12" id="KW-0547">Nucleotide-binding</keyword>
<dbReference type="Proteomes" id="UP000182569">
    <property type="component" value="Chromosome"/>
</dbReference>
<evidence type="ECO:0000256" key="2">
    <source>
        <dbReference type="ARBA" id="ARBA00008142"/>
    </source>
</evidence>
<sequence>MERTLILIKPDGVKRGLIGRIINQYEEKSLEIVALKMITATKDIARKHYSEHEGREYFEKLINYITEGNICAMVLMGEKAIEITRKINGDKDPVKAEIGSIRGKFAIDKTNNLVHASDSIDSAEREISIWFPELTCKDIFGSSKNLFAQTQGPLVNV</sequence>
<evidence type="ECO:0000256" key="11">
    <source>
        <dbReference type="ARBA" id="ARBA00023080"/>
    </source>
</evidence>
<evidence type="ECO:0000256" key="14">
    <source>
        <dbReference type="RuleBase" id="RU004011"/>
    </source>
</evidence>
<dbReference type="GO" id="GO:0005737">
    <property type="term" value="C:cytoplasm"/>
    <property type="evidence" value="ECO:0007669"/>
    <property type="project" value="UniProtKB-SubCell"/>
</dbReference>
<evidence type="ECO:0000256" key="1">
    <source>
        <dbReference type="ARBA" id="ARBA00001946"/>
    </source>
</evidence>
<comment type="cofactor">
    <cofactor evidence="1 12">
        <name>Mg(2+)</name>
        <dbReference type="ChEBI" id="CHEBI:18420"/>
    </cofactor>
</comment>
<comment type="caution">
    <text evidence="12 13">Lacks conserved residue(s) required for the propagation of feature annotation.</text>
</comment>
<keyword evidence="12" id="KW-0963">Cytoplasm</keyword>
<keyword evidence="8 12" id="KW-0418">Kinase</keyword>
<keyword evidence="18" id="KW-1185">Reference proteome</keyword>
<comment type="subunit">
    <text evidence="12">Homotetramer.</text>
</comment>
<evidence type="ECO:0000259" key="16">
    <source>
        <dbReference type="SMART" id="SM00562"/>
    </source>
</evidence>
<dbReference type="HAMAP" id="MF_00451">
    <property type="entry name" value="NDP_kinase"/>
    <property type="match status" value="1"/>
</dbReference>
<dbReference type="PRINTS" id="PR01243">
    <property type="entry name" value="NUCDPKINASE"/>
</dbReference>
<evidence type="ECO:0000256" key="5">
    <source>
        <dbReference type="ARBA" id="ARBA00022679"/>
    </source>
</evidence>
<keyword evidence="10 12" id="KW-0460">Magnesium</keyword>
<accession>A0A1J0GJC3</accession>
<dbReference type="GO" id="GO:0046872">
    <property type="term" value="F:metal ion binding"/>
    <property type="evidence" value="ECO:0007669"/>
    <property type="project" value="UniProtKB-KW"/>
</dbReference>
<keyword evidence="11 12" id="KW-0546">Nucleotide metabolism</keyword>
<dbReference type="GO" id="GO:0005524">
    <property type="term" value="F:ATP binding"/>
    <property type="evidence" value="ECO:0007669"/>
    <property type="project" value="UniProtKB-UniRule"/>
</dbReference>
<comment type="subcellular location">
    <subcellularLocation>
        <location evidence="12">Cytoplasm</location>
    </subcellularLocation>
</comment>
<evidence type="ECO:0000256" key="9">
    <source>
        <dbReference type="ARBA" id="ARBA00022840"/>
    </source>
</evidence>
<dbReference type="InterPro" id="IPR023005">
    <property type="entry name" value="Nucleoside_diP_kinase_AS"/>
</dbReference>
<feature type="active site" description="Pros-phosphohistidine intermediate" evidence="12">
    <location>
        <position position="115"/>
    </location>
</feature>
<comment type="catalytic activity">
    <reaction evidence="12 15">
        <text>a 2'-deoxyribonucleoside 5'-diphosphate + ATP = a 2'-deoxyribonucleoside 5'-triphosphate + ADP</text>
        <dbReference type="Rhea" id="RHEA:44640"/>
        <dbReference type="ChEBI" id="CHEBI:30616"/>
        <dbReference type="ChEBI" id="CHEBI:61560"/>
        <dbReference type="ChEBI" id="CHEBI:73316"/>
        <dbReference type="ChEBI" id="CHEBI:456216"/>
        <dbReference type="EC" id="2.7.4.6"/>
    </reaction>
</comment>
<feature type="binding site" evidence="12">
    <location>
        <position position="112"/>
    </location>
    <ligand>
        <name>ATP</name>
        <dbReference type="ChEBI" id="CHEBI:30616"/>
    </ligand>
</feature>
<proteinExistence type="inferred from homology"/>
<dbReference type="GO" id="GO:0004550">
    <property type="term" value="F:nucleoside diphosphate kinase activity"/>
    <property type="evidence" value="ECO:0007669"/>
    <property type="project" value="UniProtKB-UniRule"/>
</dbReference>
<dbReference type="SUPFAM" id="SSF54919">
    <property type="entry name" value="Nucleoside diphosphate kinase, NDK"/>
    <property type="match status" value="1"/>
</dbReference>
<feature type="binding site" evidence="12">
    <location>
        <position position="85"/>
    </location>
    <ligand>
        <name>ATP</name>
        <dbReference type="ChEBI" id="CHEBI:30616"/>
    </ligand>
</feature>
<dbReference type="GO" id="GO:0006183">
    <property type="term" value="P:GTP biosynthetic process"/>
    <property type="evidence" value="ECO:0007669"/>
    <property type="project" value="UniProtKB-UniRule"/>
</dbReference>
<comment type="catalytic activity">
    <reaction evidence="12">
        <text>a ribonucleoside 5'-diphosphate + ATP = a ribonucleoside 5'-triphosphate + ADP</text>
        <dbReference type="Rhea" id="RHEA:18113"/>
        <dbReference type="ChEBI" id="CHEBI:30616"/>
        <dbReference type="ChEBI" id="CHEBI:57930"/>
        <dbReference type="ChEBI" id="CHEBI:61557"/>
        <dbReference type="ChEBI" id="CHEBI:456216"/>
        <dbReference type="EC" id="2.7.4.6"/>
    </reaction>
</comment>
<evidence type="ECO:0000256" key="8">
    <source>
        <dbReference type="ARBA" id="ARBA00022777"/>
    </source>
</evidence>
<feature type="binding site" evidence="12">
    <location>
        <position position="102"/>
    </location>
    <ligand>
        <name>ATP</name>
        <dbReference type="ChEBI" id="CHEBI:30616"/>
    </ligand>
</feature>
<comment type="function">
    <text evidence="12">Major role in the synthesis of nucleoside triphosphates other than ATP. The ATP gamma phosphate is transferred to the NDP beta phosphate via a ping-pong mechanism, using a phosphorylated active-site intermediate.</text>
</comment>
<feature type="domain" description="Nucleoside diphosphate kinase-like" evidence="16">
    <location>
        <begin position="1"/>
        <end position="137"/>
    </location>
</feature>
<dbReference type="STRING" id="1552.A7L45_15790"/>
<evidence type="ECO:0000256" key="6">
    <source>
        <dbReference type="ARBA" id="ARBA00022723"/>
    </source>
</evidence>
<dbReference type="GO" id="GO:0006241">
    <property type="term" value="P:CTP biosynthetic process"/>
    <property type="evidence" value="ECO:0007669"/>
    <property type="project" value="UniProtKB-UniRule"/>
</dbReference>
<evidence type="ECO:0000313" key="17">
    <source>
        <dbReference type="EMBL" id="APC41433.1"/>
    </source>
</evidence>
<keyword evidence="9 12" id="KW-0067">ATP-binding</keyword>
<reference evidence="18" key="1">
    <citation type="journal article" date="2016" name="Front. Microbiol.">
        <title>Complete Genome Sequence of Clostridium estertheticum DSM 8809, a Microbe Identified in Spoiled Vacuum Packed Beef.</title>
        <authorList>
            <person name="Yu Z."/>
            <person name="Gunn L."/>
            <person name="Brennan E."/>
            <person name="Reid R."/>
            <person name="Wall P.G."/>
            <person name="Gaora O.P."/>
            <person name="Hurley D."/>
            <person name="Bolton D."/>
            <person name="Fanning S."/>
        </authorList>
    </citation>
    <scope>NUCLEOTIDE SEQUENCE [LARGE SCALE GENOMIC DNA]</scope>
    <source>
        <strain evidence="18">DSM 8809</strain>
    </source>
</reference>
<evidence type="ECO:0000256" key="7">
    <source>
        <dbReference type="ARBA" id="ARBA00022741"/>
    </source>
</evidence>
<keyword evidence="5 12" id="KW-0808">Transferase</keyword>
<dbReference type="InterPro" id="IPR034907">
    <property type="entry name" value="NDK-like_dom"/>
</dbReference>
<name>A0A1J0GJC3_9CLOT</name>
<dbReference type="Gene3D" id="3.30.70.141">
    <property type="entry name" value="Nucleoside diphosphate kinase-like domain"/>
    <property type="match status" value="1"/>
</dbReference>
<dbReference type="OrthoDB" id="9801161at2"/>
<dbReference type="KEGG" id="ceu:A7L45_15790"/>
<dbReference type="PROSITE" id="PS00469">
    <property type="entry name" value="NDPK"/>
    <property type="match status" value="1"/>
</dbReference>
<dbReference type="CDD" id="cd04413">
    <property type="entry name" value="NDPk_I"/>
    <property type="match status" value="1"/>
</dbReference>
<dbReference type="Pfam" id="PF00334">
    <property type="entry name" value="NDK"/>
    <property type="match status" value="1"/>
</dbReference>
<gene>
    <name evidence="12" type="primary">ndk</name>
    <name evidence="17" type="ORF">A7L45_15790</name>
</gene>
<dbReference type="InterPro" id="IPR036850">
    <property type="entry name" value="NDK-like_dom_sf"/>
</dbReference>
<dbReference type="InterPro" id="IPR001564">
    <property type="entry name" value="Nucleoside_diP_kinase"/>
</dbReference>
<keyword evidence="12" id="KW-0597">Phosphoprotein</keyword>
<evidence type="ECO:0000256" key="4">
    <source>
        <dbReference type="ARBA" id="ARBA00017632"/>
    </source>
</evidence>
<feature type="binding site" evidence="12">
    <location>
        <position position="9"/>
    </location>
    <ligand>
        <name>ATP</name>
        <dbReference type="ChEBI" id="CHEBI:30616"/>
    </ligand>
</feature>
<dbReference type="GO" id="GO:0006228">
    <property type="term" value="P:UTP biosynthetic process"/>
    <property type="evidence" value="ECO:0007669"/>
    <property type="project" value="UniProtKB-UniRule"/>
</dbReference>